<proteinExistence type="inferred from homology"/>
<dbReference type="GO" id="GO:0008961">
    <property type="term" value="F:phosphatidylglycerol-prolipoprotein diacylglyceryl transferase activity"/>
    <property type="evidence" value="ECO:0007669"/>
    <property type="project" value="InterPro"/>
</dbReference>
<evidence type="ECO:0000256" key="2">
    <source>
        <dbReference type="ARBA" id="ARBA00022475"/>
    </source>
</evidence>
<keyword evidence="6 7" id="KW-0472">Membrane</keyword>
<dbReference type="Pfam" id="PF01790">
    <property type="entry name" value="LGT"/>
    <property type="match status" value="1"/>
</dbReference>
<keyword evidence="3 8" id="KW-0808">Transferase</keyword>
<comment type="caution">
    <text evidence="8">The sequence shown here is derived from an EMBL/GenBank/DDBJ whole genome shotgun (WGS) entry which is preliminary data.</text>
</comment>
<evidence type="ECO:0000256" key="6">
    <source>
        <dbReference type="ARBA" id="ARBA00023136"/>
    </source>
</evidence>
<feature type="transmembrane region" description="Helical" evidence="7">
    <location>
        <begin position="44"/>
        <end position="63"/>
    </location>
</feature>
<evidence type="ECO:0000256" key="5">
    <source>
        <dbReference type="ARBA" id="ARBA00022989"/>
    </source>
</evidence>
<organism evidence="8 9">
    <name type="scientific">Prosthecobacter vanneervenii</name>
    <dbReference type="NCBI Taxonomy" id="48466"/>
    <lineage>
        <taxon>Bacteria</taxon>
        <taxon>Pseudomonadati</taxon>
        <taxon>Verrucomicrobiota</taxon>
        <taxon>Verrucomicrobiia</taxon>
        <taxon>Verrucomicrobiales</taxon>
        <taxon>Verrucomicrobiaceae</taxon>
        <taxon>Prosthecobacter</taxon>
    </lineage>
</organism>
<feature type="transmembrane region" description="Helical" evidence="7">
    <location>
        <begin position="110"/>
        <end position="131"/>
    </location>
</feature>
<feature type="transmembrane region" description="Helical" evidence="7">
    <location>
        <begin position="207"/>
        <end position="230"/>
    </location>
</feature>
<keyword evidence="5 7" id="KW-1133">Transmembrane helix</keyword>
<protein>
    <submittedName>
        <fullName evidence="8">Prolipoprotein diacylglyceryltransferase</fullName>
    </submittedName>
</protein>
<keyword evidence="2" id="KW-1003">Cell membrane</keyword>
<keyword evidence="9" id="KW-1185">Reference proteome</keyword>
<evidence type="ECO:0000313" key="8">
    <source>
        <dbReference type="EMBL" id="MBB5030723.1"/>
    </source>
</evidence>
<reference evidence="8 9" key="1">
    <citation type="submission" date="2020-08" db="EMBL/GenBank/DDBJ databases">
        <title>Genomic Encyclopedia of Type Strains, Phase IV (KMG-IV): sequencing the most valuable type-strain genomes for metagenomic binning, comparative biology and taxonomic classification.</title>
        <authorList>
            <person name="Goeker M."/>
        </authorList>
    </citation>
    <scope>NUCLEOTIDE SEQUENCE [LARGE SCALE GENOMIC DNA]</scope>
    <source>
        <strain evidence="8 9">DSM 12252</strain>
    </source>
</reference>
<dbReference type="InterPro" id="IPR001640">
    <property type="entry name" value="Lgt"/>
</dbReference>
<keyword evidence="4 7" id="KW-0812">Transmembrane</keyword>
<feature type="transmembrane region" description="Helical" evidence="7">
    <location>
        <begin position="15"/>
        <end position="32"/>
    </location>
</feature>
<dbReference type="AlphaFoldDB" id="A0A7W8DI70"/>
<feature type="transmembrane region" description="Helical" evidence="7">
    <location>
        <begin position="151"/>
        <end position="172"/>
    </location>
</feature>
<evidence type="ECO:0000313" key="9">
    <source>
        <dbReference type="Proteomes" id="UP000590740"/>
    </source>
</evidence>
<dbReference type="RefSeq" id="WP_184337628.1">
    <property type="nucleotide sequence ID" value="NZ_JACHIG010000001.1"/>
</dbReference>
<evidence type="ECO:0000256" key="4">
    <source>
        <dbReference type="ARBA" id="ARBA00022692"/>
    </source>
</evidence>
<dbReference type="EMBL" id="JACHIG010000001">
    <property type="protein sequence ID" value="MBB5030723.1"/>
    <property type="molecule type" value="Genomic_DNA"/>
</dbReference>
<dbReference type="PANTHER" id="PTHR30589">
    <property type="entry name" value="PROLIPOPROTEIN DIACYLGLYCERYL TRANSFERASE"/>
    <property type="match status" value="1"/>
</dbReference>
<evidence type="ECO:0000256" key="7">
    <source>
        <dbReference type="SAM" id="Phobius"/>
    </source>
</evidence>
<dbReference type="Proteomes" id="UP000590740">
    <property type="component" value="Unassembled WGS sequence"/>
</dbReference>
<dbReference type="GO" id="GO:0005886">
    <property type="term" value="C:plasma membrane"/>
    <property type="evidence" value="ECO:0007669"/>
    <property type="project" value="InterPro"/>
</dbReference>
<gene>
    <name evidence="8" type="ORF">HNQ65_000277</name>
</gene>
<dbReference type="GO" id="GO:0042158">
    <property type="term" value="P:lipoprotein biosynthetic process"/>
    <property type="evidence" value="ECO:0007669"/>
    <property type="project" value="InterPro"/>
</dbReference>
<evidence type="ECO:0000256" key="3">
    <source>
        <dbReference type="ARBA" id="ARBA00022679"/>
    </source>
</evidence>
<dbReference type="PANTHER" id="PTHR30589:SF0">
    <property type="entry name" value="PHOSPHATIDYLGLYCEROL--PROLIPOPROTEIN DIACYLGLYCERYL TRANSFERASE"/>
    <property type="match status" value="1"/>
</dbReference>
<comment type="similarity">
    <text evidence="1">Belongs to the Lgt family.</text>
</comment>
<accession>A0A7W8DI70</accession>
<sequence>MNPSPQHQFLPGSPVYALCMMLGVVIGAVFWYRRAKGQSEMLLIYLGALIGGFAGAKVAYLLAEGWLEWQQPDRLLRWATGKSVLGGLLGAYAGVEWVKHLVGHRSSTGDAFAVIVPVGILLGRVGCYVNGCCLGRPVAGVFAMRDVHGVTRWPAPFVEGAFQVVILAIILLLQKRGLLRDRLFFLYLAAYGGFRFAHEFMRDTPKIWLGLSGYQFISAATAALGLFMIWRRTKSMQAVG</sequence>
<keyword evidence="8" id="KW-0449">Lipoprotein</keyword>
<evidence type="ECO:0000256" key="1">
    <source>
        <dbReference type="ARBA" id="ARBA00007150"/>
    </source>
</evidence>
<name>A0A7W8DI70_9BACT</name>